<name>A0A9P0P9Z8_ACAOB</name>
<feature type="domain" description="C2H2-type" evidence="10">
    <location>
        <begin position="608"/>
        <end position="635"/>
    </location>
</feature>
<evidence type="ECO:0000256" key="8">
    <source>
        <dbReference type="PROSITE-ProRule" id="PRU00042"/>
    </source>
</evidence>
<dbReference type="PANTHER" id="PTHR24392">
    <property type="entry name" value="ZINC FINGER PROTEIN"/>
    <property type="match status" value="1"/>
</dbReference>
<dbReference type="Gene3D" id="3.30.160.60">
    <property type="entry name" value="Classic Zinc Finger"/>
    <property type="match status" value="10"/>
</dbReference>
<keyword evidence="5" id="KW-0862">Zinc</keyword>
<evidence type="ECO:0000256" key="5">
    <source>
        <dbReference type="ARBA" id="ARBA00022833"/>
    </source>
</evidence>
<feature type="coiled-coil region" evidence="9">
    <location>
        <begin position="22"/>
        <end position="49"/>
    </location>
</feature>
<keyword evidence="9" id="KW-0175">Coiled coil</keyword>
<evidence type="ECO:0000256" key="6">
    <source>
        <dbReference type="ARBA" id="ARBA00023125"/>
    </source>
</evidence>
<comment type="caution">
    <text evidence="11">The sequence shown here is derived from an EMBL/GenBank/DDBJ whole genome shotgun (WGS) entry which is preliminary data.</text>
</comment>
<accession>A0A9P0P9Z8</accession>
<keyword evidence="4 8" id="KW-0863">Zinc-finger</keyword>
<dbReference type="InterPro" id="IPR013087">
    <property type="entry name" value="Znf_C2H2_type"/>
</dbReference>
<evidence type="ECO:0000313" key="12">
    <source>
        <dbReference type="Proteomes" id="UP001152888"/>
    </source>
</evidence>
<evidence type="ECO:0000256" key="3">
    <source>
        <dbReference type="ARBA" id="ARBA00022737"/>
    </source>
</evidence>
<keyword evidence="12" id="KW-1185">Reference proteome</keyword>
<keyword evidence="3" id="KW-0677">Repeat</keyword>
<dbReference type="OrthoDB" id="3561125at2759"/>
<feature type="domain" description="C2H2-type" evidence="10">
    <location>
        <begin position="476"/>
        <end position="503"/>
    </location>
</feature>
<dbReference type="SUPFAM" id="SSF57667">
    <property type="entry name" value="beta-beta-alpha zinc fingers"/>
    <property type="match status" value="4"/>
</dbReference>
<evidence type="ECO:0000256" key="2">
    <source>
        <dbReference type="ARBA" id="ARBA00022723"/>
    </source>
</evidence>
<protein>
    <recommendedName>
        <fullName evidence="10">C2H2-type domain-containing protein</fullName>
    </recommendedName>
</protein>
<keyword evidence="6" id="KW-0238">DNA-binding</keyword>
<dbReference type="AlphaFoldDB" id="A0A9P0P9Z8"/>
<dbReference type="SMART" id="SM00355">
    <property type="entry name" value="ZnF_C2H2"/>
    <property type="match status" value="21"/>
</dbReference>
<proteinExistence type="predicted"/>
<reference evidence="11" key="1">
    <citation type="submission" date="2022-03" db="EMBL/GenBank/DDBJ databases">
        <authorList>
            <person name="Sayadi A."/>
        </authorList>
    </citation>
    <scope>NUCLEOTIDE SEQUENCE</scope>
</reference>
<evidence type="ECO:0000256" key="4">
    <source>
        <dbReference type="ARBA" id="ARBA00022771"/>
    </source>
</evidence>
<sequence>MSDQKEKMEPENHLTVKEFESAQMTHELIKSAEEEVSEIQKAIKEENDLDSKEFEVTPITQVFIKNENGQLIDTNATDTVWDRFYNGCDTVVNVDSTAMRFEGTGEGVLKMQDEKIELQKHEHNKYKVAESCDPLIIKNENDAYKFTDADTANMSTRTGHEHDFTNQWTKCEAVEELKFENDMDADITGITEITEEYIIKNENDHILNHPTVQGSHELHCNATFRMKRGLDEHISDKHSKILLCAHCTYQTTTKKYLANHMLKHPDFTRVSSKIYECAHCTYKSTFKARLARHMLKHFAGKGSHKPDVCIHCNKTFLYKRSLNDHIIKKHPEHITSVPGKIHECTDCTYKTAFRNRLAIHMLKHPDAKSSYKLQKCVHCETKFLTKTLLGNHIINKHPDFLESVSSKIHECTYCTYKTTVKGKLAIHMLKHPDAKSSYKLNECIHCNRTFINKKNLSDHIIKKHPEHTASVASKIHECEYCVFITTSKGYLAKHIRMHAGEKGDIKTCIHCNATFKCERKLDNHIIKEHPDLIASVSSKIYECAHCPFRTTEKFYLSKHTLKHSGVQGGCKLEKCVHCNASFSTKTLLGNHIIFKHPDFIGSVVSKIHECTHCTYKTTVKGKFDIHTLKHSGVKPSCKLKECVHCNATFKAKMLLDNHIIKKHPDFISSISGKIHECTHCSYKTTFKGKLAIHMLKHPGAKSSHKLSVCIHCDRTFINKKNLNDHIIKKHPEHTASVSSKIFECKYCAYKTALNGCLTIHMRKHPEAENGHDLKTGGYALKTCIQCKAAFKNNTSLDNHIVKNHPDCVASISREIHECKYCAFKTVSKGSLTRHLGKHPGAEGGSTLKTCIHCDAAFKSKRCLDNHTIKKHPEYIASVSSKIYECTHCTYKTTVKKDLDSHSRKTHIGTLQIKKENRSFN</sequence>
<feature type="domain" description="C2H2-type" evidence="10">
    <location>
        <begin position="675"/>
        <end position="702"/>
    </location>
</feature>
<dbReference type="GO" id="GO:0005634">
    <property type="term" value="C:nucleus"/>
    <property type="evidence" value="ECO:0007669"/>
    <property type="project" value="UniProtKB-SubCell"/>
</dbReference>
<evidence type="ECO:0000256" key="1">
    <source>
        <dbReference type="ARBA" id="ARBA00004123"/>
    </source>
</evidence>
<dbReference type="GO" id="GO:0008270">
    <property type="term" value="F:zinc ion binding"/>
    <property type="evidence" value="ECO:0007669"/>
    <property type="project" value="UniProtKB-KW"/>
</dbReference>
<keyword evidence="2" id="KW-0479">Metal-binding</keyword>
<evidence type="ECO:0000259" key="10">
    <source>
        <dbReference type="PROSITE" id="PS50157"/>
    </source>
</evidence>
<dbReference type="PROSITE" id="PS00028">
    <property type="entry name" value="ZINC_FINGER_C2H2_1"/>
    <property type="match status" value="8"/>
</dbReference>
<evidence type="ECO:0000313" key="11">
    <source>
        <dbReference type="EMBL" id="CAH1974855.1"/>
    </source>
</evidence>
<dbReference type="GO" id="GO:0003677">
    <property type="term" value="F:DNA binding"/>
    <property type="evidence" value="ECO:0007669"/>
    <property type="project" value="UniProtKB-KW"/>
</dbReference>
<dbReference type="PROSITE" id="PS50157">
    <property type="entry name" value="ZINC_FINGER_C2H2_2"/>
    <property type="match status" value="4"/>
</dbReference>
<organism evidence="11 12">
    <name type="scientific">Acanthoscelides obtectus</name>
    <name type="common">Bean weevil</name>
    <name type="synonym">Bruchus obtectus</name>
    <dbReference type="NCBI Taxonomy" id="200917"/>
    <lineage>
        <taxon>Eukaryota</taxon>
        <taxon>Metazoa</taxon>
        <taxon>Ecdysozoa</taxon>
        <taxon>Arthropoda</taxon>
        <taxon>Hexapoda</taxon>
        <taxon>Insecta</taxon>
        <taxon>Pterygota</taxon>
        <taxon>Neoptera</taxon>
        <taxon>Endopterygota</taxon>
        <taxon>Coleoptera</taxon>
        <taxon>Polyphaga</taxon>
        <taxon>Cucujiformia</taxon>
        <taxon>Chrysomeloidea</taxon>
        <taxon>Chrysomelidae</taxon>
        <taxon>Bruchinae</taxon>
        <taxon>Bruchini</taxon>
        <taxon>Acanthoscelides</taxon>
    </lineage>
</organism>
<keyword evidence="7" id="KW-0539">Nucleus</keyword>
<evidence type="ECO:0000256" key="9">
    <source>
        <dbReference type="SAM" id="Coils"/>
    </source>
</evidence>
<dbReference type="PANTHER" id="PTHR24392:SF56">
    <property type="entry name" value="ZINC FINGER PROTEIN 510"/>
    <property type="match status" value="1"/>
</dbReference>
<dbReference type="Proteomes" id="UP001152888">
    <property type="component" value="Unassembled WGS sequence"/>
</dbReference>
<gene>
    <name evidence="11" type="ORF">ACAOBT_LOCUS11318</name>
</gene>
<dbReference type="EMBL" id="CAKOFQ010006830">
    <property type="protein sequence ID" value="CAH1974855.1"/>
    <property type="molecule type" value="Genomic_DNA"/>
</dbReference>
<evidence type="ECO:0000256" key="7">
    <source>
        <dbReference type="ARBA" id="ARBA00023242"/>
    </source>
</evidence>
<feature type="domain" description="C2H2-type" evidence="10">
    <location>
        <begin position="883"/>
        <end position="911"/>
    </location>
</feature>
<dbReference type="InterPro" id="IPR036236">
    <property type="entry name" value="Znf_C2H2_sf"/>
</dbReference>
<comment type="subcellular location">
    <subcellularLocation>
        <location evidence="1">Nucleus</location>
    </subcellularLocation>
</comment>